<evidence type="ECO:0000313" key="3">
    <source>
        <dbReference type="Proteomes" id="UP000702952"/>
    </source>
</evidence>
<accession>A0AA44F780</accession>
<proteinExistence type="predicted"/>
<dbReference type="RefSeq" id="WP_174019228.1">
    <property type="nucleotide sequence ID" value="NZ_JAAMAW010000015.1"/>
</dbReference>
<feature type="region of interest" description="Disordered" evidence="1">
    <location>
        <begin position="1"/>
        <end position="66"/>
    </location>
</feature>
<feature type="compositionally biased region" description="Acidic residues" evidence="1">
    <location>
        <begin position="39"/>
        <end position="50"/>
    </location>
</feature>
<dbReference type="AlphaFoldDB" id="A0AA44F780"/>
<evidence type="ECO:0000256" key="1">
    <source>
        <dbReference type="SAM" id="MobiDB-lite"/>
    </source>
</evidence>
<evidence type="ECO:0000313" key="2">
    <source>
        <dbReference type="EMBL" id="NTC30739.1"/>
    </source>
</evidence>
<name>A0AA44F780_AGRTU</name>
<organism evidence="2 3">
    <name type="scientific">Agrobacterium tumefaciens</name>
    <dbReference type="NCBI Taxonomy" id="358"/>
    <lineage>
        <taxon>Bacteria</taxon>
        <taxon>Pseudomonadati</taxon>
        <taxon>Pseudomonadota</taxon>
        <taxon>Alphaproteobacteria</taxon>
        <taxon>Hyphomicrobiales</taxon>
        <taxon>Rhizobiaceae</taxon>
        <taxon>Rhizobium/Agrobacterium group</taxon>
        <taxon>Agrobacterium</taxon>
        <taxon>Agrobacterium tumefaciens complex</taxon>
    </lineage>
</organism>
<dbReference type="EMBL" id="JAAMAY010000030">
    <property type="protein sequence ID" value="NTC30739.1"/>
    <property type="molecule type" value="Genomic_DNA"/>
</dbReference>
<dbReference type="Proteomes" id="UP000702952">
    <property type="component" value="Unassembled WGS sequence"/>
</dbReference>
<protein>
    <submittedName>
        <fullName evidence="2">Uncharacterized protein</fullName>
    </submittedName>
</protein>
<sequence>MADNNKKPTSVMFGGPPTAPKKKQLSEADRKLIINAGENPDDYEYEDGYDPENPSNFVPPNQAPTTLSDADRKLIIDAGENPDDYEYVPGYDPNKPSAPTTPWTRQDGDTVYYDDNTPVSVKAINQEVPASVRAEVAALTKPEDRLRALRKYYPDAQAVGTEQFIMRDPETNKPMVYNIEGWLPSWGDVSDALPEVAGTIGATIGGIGGAALGGGSGSVVPIVGTTTGALAGGAAGGSAGYTTGKQLYERGMNWLYDNEDTRTTEEQALDIGKDALIGATAELGGAVAAPIIGRGFRAAGNALRPSRIFGGLSPADDVASAATRLSDFEQIGVTPTPGMIGGANAATREQSRLTGNQAMSNRVGEVYDQVGQRFDDVIERTTGGRNLSAAEAGDAIQQRARDFKDITKQRQAELYDRAGELTDGVPASATNTSNFLKSTRDEFKGLGQSAKMNSGDAFESAMKQAEAIVNDVNAGASFDTLKQARTAIGDIAFGRDLGTKESQLFRNLYKSLTDDMTETAAKAGDDAIQAMRKANNFTARMKNPGNLVSQNVPDEILRKQVPEAAYKLVMSGSKNAGSKITHMVRQAKIAGGDDAVRDIGSSVFNKLGRDKAGNFSPSQLLTDWDAIPKESKTALYMTKDGNELRRAMEDIVKVSRQLVQYGGTKNHSNTARHLSSQLNDFVNTASIAGAIGTASPSALMIPIVKYGADKASKKYAYKLFSSPETLKWMAGLNTGTQKGAINRLSAIHRKTTDANLKIAIRDYLNDLQESQ</sequence>
<comment type="caution">
    <text evidence="2">The sequence shown here is derived from an EMBL/GenBank/DDBJ whole genome shotgun (WGS) entry which is preliminary data.</text>
</comment>
<reference evidence="2" key="1">
    <citation type="journal article" date="2020" name="Science">
        <title>Unexpected conservation and global transmission of agrobacterial virulence plasmids.</title>
        <authorList>
            <person name="Weisberg A.J."/>
            <person name="Davis E.W. 2nd"/>
            <person name="Tabima J."/>
            <person name="Belcher M.S."/>
            <person name="Miller M."/>
            <person name="Kuo C.H."/>
            <person name="Loper J.E."/>
            <person name="Grunwald N.J."/>
            <person name="Putnam M.L."/>
            <person name="Chang J.H."/>
        </authorList>
    </citation>
    <scope>NUCLEOTIDE SEQUENCE</scope>
    <source>
        <strain evidence="2">17-1853-1a</strain>
    </source>
</reference>
<gene>
    <name evidence="2" type="ORF">G6M46_21650</name>
</gene>
<feature type="compositionally biased region" description="Polar residues" evidence="1">
    <location>
        <begin position="55"/>
        <end position="66"/>
    </location>
</feature>